<sequence length="608" mass="69330">MTYNKFIVFGALLASQLVFSQYMVVGSDSVSLKDFKAENLENLQTIGVEKTLKSTQDFLLLQQIAKANKVDTTRAFRQRMNQTLAELREKHFYPESLKNKVLSNFVQDSKTERSVLVFTVEKSQLPFYQTVYNQVVSGQITMQQALRTHLGSEQQPLYLKPGVVGHQMYEDLKKLTPGTFTKLYDQGESIMFAQLVATRPSLGYMIFGSLGIDPSTSSQKKQEILSQLRKGVPFNEITAKYGTTENEKNNGGVVLGSPTLPDAVYKALAGKTKGYFTTEPVELAEKHFYFYIYDVVPYELNPNTRALFQREMMASNYQQLLEEELVALEKASGKYRESPAFAAVRASFSGLKNTKNPSTVLVSYNGKDMTAGALLKQISQQVETPEKLTSEQWKKLLEMNTNSFVFQHYNVEFLSRPEVLTPLQQQRKMLYSEYIFTDYLRKQVEDNPSWVSEYYAKNKDKYLWETHGKGRVAIVSDPKLVGEIKSSIKDPKQWEALKKRYEQKVDSKGVGLVHFEQGEMSKEADIFTKHQVPFTQGVHSAQLGERTVVIALDQIVAEKQMSLEESKDYIKDALTQQRLEQTLSLQRSSTKIIVDKAFMADLEKNFKK</sequence>
<dbReference type="Proteomes" id="UP000694480">
    <property type="component" value="Unassembled WGS sequence"/>
</dbReference>
<name>A0A930YX20_9FLAO</name>
<evidence type="ECO:0000256" key="1">
    <source>
        <dbReference type="SAM" id="SignalP"/>
    </source>
</evidence>
<protein>
    <recommendedName>
        <fullName evidence="4">Peptidylprolyl isomerase</fullName>
    </recommendedName>
</protein>
<comment type="caution">
    <text evidence="2">The sequence shown here is derived from an EMBL/GenBank/DDBJ whole genome shotgun (WGS) entry which is preliminary data.</text>
</comment>
<dbReference type="Gene3D" id="3.10.50.40">
    <property type="match status" value="1"/>
</dbReference>
<evidence type="ECO:0000313" key="2">
    <source>
        <dbReference type="EMBL" id="MBF5028007.1"/>
    </source>
</evidence>
<dbReference type="Gene3D" id="1.10.4030.10">
    <property type="entry name" value="Porin chaperone SurA, peptide-binding domain"/>
    <property type="match status" value="1"/>
</dbReference>
<accession>A0A930YX20</accession>
<dbReference type="InterPro" id="IPR046357">
    <property type="entry name" value="PPIase_dom_sf"/>
</dbReference>
<dbReference type="EMBL" id="JADKYY010000013">
    <property type="protein sequence ID" value="MBF5028007.1"/>
    <property type="molecule type" value="Genomic_DNA"/>
</dbReference>
<reference evidence="2" key="1">
    <citation type="submission" date="2020-11" db="EMBL/GenBank/DDBJ databases">
        <title>Genome seq and assembly of Planobacterium sp.</title>
        <authorList>
            <person name="Chhetri G."/>
        </authorList>
    </citation>
    <scope>NUCLEOTIDE SEQUENCE</scope>
    <source>
        <strain evidence="2">GCR5</strain>
    </source>
</reference>
<keyword evidence="1" id="KW-0732">Signal</keyword>
<proteinExistence type="predicted"/>
<organism evidence="2 3">
    <name type="scientific">Planobacterium oryzisoli</name>
    <dbReference type="NCBI Taxonomy" id="2771435"/>
    <lineage>
        <taxon>Bacteria</taxon>
        <taxon>Pseudomonadati</taxon>
        <taxon>Bacteroidota</taxon>
        <taxon>Flavobacteriia</taxon>
        <taxon>Flavobacteriales</taxon>
        <taxon>Weeksellaceae</taxon>
        <taxon>Chryseobacterium group</taxon>
        <taxon>Chryseobacterium</taxon>
    </lineage>
</organism>
<dbReference type="RefSeq" id="WP_194739930.1">
    <property type="nucleotide sequence ID" value="NZ_JADKYY010000013.1"/>
</dbReference>
<feature type="chain" id="PRO_5037871308" description="Peptidylprolyl isomerase" evidence="1">
    <location>
        <begin position="21"/>
        <end position="608"/>
    </location>
</feature>
<evidence type="ECO:0008006" key="4">
    <source>
        <dbReference type="Google" id="ProtNLM"/>
    </source>
</evidence>
<dbReference type="AlphaFoldDB" id="A0A930YX20"/>
<feature type="signal peptide" evidence="1">
    <location>
        <begin position="1"/>
        <end position="20"/>
    </location>
</feature>
<evidence type="ECO:0000313" key="3">
    <source>
        <dbReference type="Proteomes" id="UP000694480"/>
    </source>
</evidence>
<gene>
    <name evidence="2" type="ORF">IC612_09380</name>
</gene>
<keyword evidence="3" id="KW-1185">Reference proteome</keyword>
<dbReference type="GO" id="GO:0003755">
    <property type="term" value="F:peptidyl-prolyl cis-trans isomerase activity"/>
    <property type="evidence" value="ECO:0007669"/>
    <property type="project" value="InterPro"/>
</dbReference>